<dbReference type="GO" id="GO:0005576">
    <property type="term" value="C:extracellular region"/>
    <property type="evidence" value="ECO:0007669"/>
    <property type="project" value="InterPro"/>
</dbReference>
<feature type="signal peptide" evidence="1">
    <location>
        <begin position="1"/>
        <end position="22"/>
    </location>
</feature>
<dbReference type="InterPro" id="IPR035940">
    <property type="entry name" value="CAP_sf"/>
</dbReference>
<dbReference type="RefSeq" id="XP_018706576.1">
    <property type="nucleotide sequence ID" value="XM_018845869.1"/>
</dbReference>
<sequence>MFTSAVTKTAVLALVAVGAVSSAPLETRDRDDFKNKMLEGTNWYRSQHGAKALSWDQDLEDYAANYARACLKQHSRGPHGENLDWYSYWGSPASYVNDFGRERINFDFNNGGFDKSTGHFTQLVWKDTSRMGCAWADCSSWYNIVCEYERAGNIRSIEGDNRFYRENVGRQVWGNIKDEFQG</sequence>
<name>A0A162MTW2_CORFA</name>
<dbReference type="SMART" id="SM00198">
    <property type="entry name" value="SCP"/>
    <property type="match status" value="1"/>
</dbReference>
<accession>A0A162MTW2</accession>
<reference evidence="3 4" key="1">
    <citation type="journal article" date="2016" name="Genome Biol. Evol.">
        <title>Divergent and convergent evolution of fungal pathogenicity.</title>
        <authorList>
            <person name="Shang Y."/>
            <person name="Xiao G."/>
            <person name="Zheng P."/>
            <person name="Cen K."/>
            <person name="Zhan S."/>
            <person name="Wang C."/>
        </authorList>
    </citation>
    <scope>NUCLEOTIDE SEQUENCE [LARGE SCALE GENOMIC DNA]</scope>
    <source>
        <strain evidence="3 4">ARSEF 2679</strain>
    </source>
</reference>
<evidence type="ECO:0000259" key="2">
    <source>
        <dbReference type="SMART" id="SM00198"/>
    </source>
</evidence>
<dbReference type="OrthoDB" id="337038at2759"/>
<evidence type="ECO:0000313" key="3">
    <source>
        <dbReference type="EMBL" id="OAA70289.1"/>
    </source>
</evidence>
<organism evidence="3 4">
    <name type="scientific">Cordyceps fumosorosea (strain ARSEF 2679)</name>
    <name type="common">Isaria fumosorosea</name>
    <dbReference type="NCBI Taxonomy" id="1081104"/>
    <lineage>
        <taxon>Eukaryota</taxon>
        <taxon>Fungi</taxon>
        <taxon>Dikarya</taxon>
        <taxon>Ascomycota</taxon>
        <taxon>Pezizomycotina</taxon>
        <taxon>Sordariomycetes</taxon>
        <taxon>Hypocreomycetidae</taxon>
        <taxon>Hypocreales</taxon>
        <taxon>Cordycipitaceae</taxon>
        <taxon>Cordyceps</taxon>
    </lineage>
</organism>
<protein>
    <submittedName>
        <fullName evidence="3">Allergen V5/Tpx-1-related protein</fullName>
    </submittedName>
</protein>
<dbReference type="STRING" id="1081104.A0A162MTW2"/>
<dbReference type="GeneID" id="30018555"/>
<dbReference type="AlphaFoldDB" id="A0A162MTW2"/>
<dbReference type="Gene3D" id="3.40.33.10">
    <property type="entry name" value="CAP"/>
    <property type="match status" value="1"/>
</dbReference>
<dbReference type="InterPro" id="IPR018244">
    <property type="entry name" value="Allrgn_V5/Tpx1_CS"/>
</dbReference>
<feature type="domain" description="SCP" evidence="2">
    <location>
        <begin position="32"/>
        <end position="156"/>
    </location>
</feature>
<proteinExistence type="predicted"/>
<comment type="caution">
    <text evidence="3">The sequence shown here is derived from an EMBL/GenBank/DDBJ whole genome shotgun (WGS) entry which is preliminary data.</text>
</comment>
<dbReference type="InterPro" id="IPR001283">
    <property type="entry name" value="CRISP-related"/>
</dbReference>
<evidence type="ECO:0000256" key="1">
    <source>
        <dbReference type="SAM" id="SignalP"/>
    </source>
</evidence>
<dbReference type="Proteomes" id="UP000076744">
    <property type="component" value="Unassembled WGS sequence"/>
</dbReference>
<dbReference type="EMBL" id="AZHB01000004">
    <property type="protein sequence ID" value="OAA70289.1"/>
    <property type="molecule type" value="Genomic_DNA"/>
</dbReference>
<dbReference type="InterPro" id="IPR014044">
    <property type="entry name" value="CAP_dom"/>
</dbReference>
<dbReference type="PROSITE" id="PS01009">
    <property type="entry name" value="CRISP_1"/>
    <property type="match status" value="1"/>
</dbReference>
<dbReference type="Pfam" id="PF00188">
    <property type="entry name" value="CAP"/>
    <property type="match status" value="1"/>
</dbReference>
<keyword evidence="1" id="KW-0732">Signal</keyword>
<feature type="chain" id="PRO_5007837737" evidence="1">
    <location>
        <begin position="23"/>
        <end position="182"/>
    </location>
</feature>
<dbReference type="SUPFAM" id="SSF55797">
    <property type="entry name" value="PR-1-like"/>
    <property type="match status" value="1"/>
</dbReference>
<evidence type="ECO:0000313" key="4">
    <source>
        <dbReference type="Proteomes" id="UP000076744"/>
    </source>
</evidence>
<dbReference type="PRINTS" id="PR00837">
    <property type="entry name" value="V5TPXLIKE"/>
</dbReference>
<dbReference type="PANTHER" id="PTHR10334">
    <property type="entry name" value="CYSTEINE-RICH SECRETORY PROTEIN-RELATED"/>
    <property type="match status" value="1"/>
</dbReference>
<keyword evidence="4" id="KW-1185">Reference proteome</keyword>
<gene>
    <name evidence="3" type="ORF">ISF_02263</name>
</gene>